<evidence type="ECO:0000313" key="2">
    <source>
        <dbReference type="EMBL" id="KAF3099478.1"/>
    </source>
</evidence>
<dbReference type="Proteomes" id="UP000475325">
    <property type="component" value="Unassembled WGS sequence"/>
</dbReference>
<name>A0A7C8JIQ9_ORBOL</name>
<sequence>MSLPNGRYYILYDADREARHVFRTKAEDLSLLPKRIFALPRGVHGRSWKLENKGGGVVDLEANEAPTGVTPRSPADGPYAFLIIELARTIGWRIEKAEGEDDRGYIITTNDGEFAWTVTGRLAGPSGNVVGLEPKDGSPRQVFLFVKDSNSNSRGGYDEDDDDDYSSPRAIRKPVHREKEHVPQSRFGYKRNGRSRNFCD</sequence>
<evidence type="ECO:0000313" key="5">
    <source>
        <dbReference type="Proteomes" id="UP000480548"/>
    </source>
</evidence>
<accession>A0A7C8JIQ9</accession>
<dbReference type="InterPro" id="IPR031755">
    <property type="entry name" value="Inhibitor_I66"/>
</dbReference>
<dbReference type="EMBL" id="WIQZ01000090">
    <property type="protein sequence ID" value="KAF3125584.1"/>
    <property type="molecule type" value="Genomic_DNA"/>
</dbReference>
<proteinExistence type="predicted"/>
<evidence type="ECO:0000313" key="4">
    <source>
        <dbReference type="Proteomes" id="UP000475325"/>
    </source>
</evidence>
<dbReference type="Pfam" id="PF16850">
    <property type="entry name" value="Inhibitor_I66"/>
    <property type="match status" value="1"/>
</dbReference>
<feature type="region of interest" description="Disordered" evidence="1">
    <location>
        <begin position="148"/>
        <end position="200"/>
    </location>
</feature>
<dbReference type="AlphaFoldDB" id="A0A7C8JIQ9"/>
<dbReference type="Gene3D" id="2.80.10.50">
    <property type="match status" value="1"/>
</dbReference>
<dbReference type="GO" id="GO:0004867">
    <property type="term" value="F:serine-type endopeptidase inhibitor activity"/>
    <property type="evidence" value="ECO:0007669"/>
    <property type="project" value="InterPro"/>
</dbReference>
<evidence type="ECO:0000256" key="1">
    <source>
        <dbReference type="SAM" id="MobiDB-lite"/>
    </source>
</evidence>
<gene>
    <name evidence="2" type="ORF">TWF102_005454</name>
    <name evidence="3" type="ORF">TWF703_010912</name>
</gene>
<dbReference type="Proteomes" id="UP000480548">
    <property type="component" value="Unassembled WGS sequence"/>
</dbReference>
<protein>
    <submittedName>
        <fullName evidence="3">Uncharacterized protein</fullName>
    </submittedName>
</protein>
<reference evidence="4 5" key="1">
    <citation type="submission" date="2019-06" db="EMBL/GenBank/DDBJ databases">
        <authorList>
            <person name="Palmer J.M."/>
        </authorList>
    </citation>
    <scope>NUCLEOTIDE SEQUENCE [LARGE SCALE GENOMIC DNA]</scope>
    <source>
        <strain evidence="2 4">TWF102</strain>
        <strain evidence="3 5">TWF703</strain>
    </source>
</reference>
<evidence type="ECO:0000313" key="3">
    <source>
        <dbReference type="EMBL" id="KAF3125584.1"/>
    </source>
</evidence>
<dbReference type="EMBL" id="WIQW01000028">
    <property type="protein sequence ID" value="KAF3099478.1"/>
    <property type="molecule type" value="Genomic_DNA"/>
</dbReference>
<organism evidence="3 5">
    <name type="scientific">Orbilia oligospora</name>
    <name type="common">Nematode-trapping fungus</name>
    <name type="synonym">Arthrobotrys oligospora</name>
    <dbReference type="NCBI Taxonomy" id="2813651"/>
    <lineage>
        <taxon>Eukaryota</taxon>
        <taxon>Fungi</taxon>
        <taxon>Dikarya</taxon>
        <taxon>Ascomycota</taxon>
        <taxon>Pezizomycotina</taxon>
        <taxon>Orbiliomycetes</taxon>
        <taxon>Orbiliales</taxon>
        <taxon>Orbiliaceae</taxon>
        <taxon>Orbilia</taxon>
    </lineage>
</organism>
<comment type="caution">
    <text evidence="3">The sequence shown here is derived from an EMBL/GenBank/DDBJ whole genome shotgun (WGS) entry which is preliminary data.</text>
</comment>